<name>A0ABU6JAP8_9BURK</name>
<dbReference type="EMBL" id="JAWIIV010000013">
    <property type="protein sequence ID" value="MEC4720729.1"/>
    <property type="molecule type" value="Genomic_DNA"/>
</dbReference>
<proteinExistence type="predicted"/>
<evidence type="ECO:0000313" key="1">
    <source>
        <dbReference type="EMBL" id="MEC4720729.1"/>
    </source>
</evidence>
<reference evidence="1 2" key="1">
    <citation type="submission" date="2023-10" db="EMBL/GenBank/DDBJ databases">
        <title>Noviherbaspirillum sp. CPCC 100848 genome assembly.</title>
        <authorList>
            <person name="Li X.Y."/>
            <person name="Fang X.M."/>
        </authorList>
    </citation>
    <scope>NUCLEOTIDE SEQUENCE [LARGE SCALE GENOMIC DNA]</scope>
    <source>
        <strain evidence="1 2">CPCC 100848</strain>
    </source>
</reference>
<organism evidence="1 2">
    <name type="scientific">Noviherbaspirillum album</name>
    <dbReference type="NCBI Taxonomy" id="3080276"/>
    <lineage>
        <taxon>Bacteria</taxon>
        <taxon>Pseudomonadati</taxon>
        <taxon>Pseudomonadota</taxon>
        <taxon>Betaproteobacteria</taxon>
        <taxon>Burkholderiales</taxon>
        <taxon>Oxalobacteraceae</taxon>
        <taxon>Noviherbaspirillum</taxon>
    </lineage>
</organism>
<protein>
    <submittedName>
        <fullName evidence="1">EscI/YscI/HrpB family type III secretion system inner rod protein</fullName>
    </submittedName>
</protein>
<gene>
    <name evidence="1" type="ORF">RY831_16315</name>
</gene>
<keyword evidence="2" id="KW-1185">Reference proteome</keyword>
<sequence length="143" mass="14499">MIDVSAMAVMNVAATSVPATQTVVPVAPDGLAVSQFQNLMNAAPAPSDVAAAGAGAIPAAAVPPSQHAFNLGDKILSGLGQMGDTMKSSIGEIDAALRSSANLGTADLLRAQLNVVQFSLQMDYVGKMFGGVTRSIDQLSKVQ</sequence>
<dbReference type="Pfam" id="PF17001">
    <property type="entry name" value="T3SS_basalb_I"/>
    <property type="match status" value="1"/>
</dbReference>
<dbReference type="InterPro" id="IPR012670">
    <property type="entry name" value="T3SS_YscI/HrpB"/>
</dbReference>
<accession>A0ABU6JAP8</accession>
<comment type="caution">
    <text evidence="1">The sequence shown here is derived from an EMBL/GenBank/DDBJ whole genome shotgun (WGS) entry which is preliminary data.</text>
</comment>
<evidence type="ECO:0000313" key="2">
    <source>
        <dbReference type="Proteomes" id="UP001352263"/>
    </source>
</evidence>
<dbReference type="RefSeq" id="WP_326507445.1">
    <property type="nucleotide sequence ID" value="NZ_JAWIIV010000013.1"/>
</dbReference>
<dbReference type="Proteomes" id="UP001352263">
    <property type="component" value="Unassembled WGS sequence"/>
</dbReference>